<gene>
    <name evidence="3" type="ORF">FSAL1345_LOCUS498</name>
</gene>
<dbReference type="EMBL" id="HBIF01000583">
    <property type="protein sequence ID" value="CAE0317229.1"/>
    <property type="molecule type" value="Transcribed_RNA"/>
</dbReference>
<feature type="region of interest" description="Disordered" evidence="1">
    <location>
        <begin position="31"/>
        <end position="236"/>
    </location>
</feature>
<protein>
    <recommendedName>
        <fullName evidence="2">ELMO domain-containing protein</fullName>
    </recommendedName>
</protein>
<dbReference type="AlphaFoldDB" id="A0A7S3MTS8"/>
<accession>A0A7S3MTS8</accession>
<evidence type="ECO:0000256" key="1">
    <source>
        <dbReference type="SAM" id="MobiDB-lite"/>
    </source>
</evidence>
<feature type="compositionally biased region" description="Basic and acidic residues" evidence="1">
    <location>
        <begin position="169"/>
        <end position="192"/>
    </location>
</feature>
<evidence type="ECO:0000313" key="3">
    <source>
        <dbReference type="EMBL" id="CAE0317229.1"/>
    </source>
</evidence>
<dbReference type="PROSITE" id="PS51335">
    <property type="entry name" value="ELMO"/>
    <property type="match status" value="1"/>
</dbReference>
<feature type="compositionally biased region" description="Acidic residues" evidence="1">
    <location>
        <begin position="120"/>
        <end position="129"/>
    </location>
</feature>
<proteinExistence type="predicted"/>
<feature type="compositionally biased region" description="Basic and acidic residues" evidence="1">
    <location>
        <begin position="206"/>
        <end position="223"/>
    </location>
</feature>
<dbReference type="InterPro" id="IPR006816">
    <property type="entry name" value="ELMO_dom"/>
</dbReference>
<feature type="compositionally biased region" description="Polar residues" evidence="1">
    <location>
        <begin position="31"/>
        <end position="48"/>
    </location>
</feature>
<dbReference type="Pfam" id="PF04727">
    <property type="entry name" value="ELMO_CED12"/>
    <property type="match status" value="1"/>
</dbReference>
<feature type="domain" description="ELMO" evidence="2">
    <location>
        <begin position="345"/>
        <end position="491"/>
    </location>
</feature>
<reference evidence="3" key="1">
    <citation type="submission" date="2021-01" db="EMBL/GenBank/DDBJ databases">
        <authorList>
            <person name="Corre E."/>
            <person name="Pelletier E."/>
            <person name="Niang G."/>
            <person name="Scheremetjew M."/>
            <person name="Finn R."/>
            <person name="Kale V."/>
            <person name="Holt S."/>
            <person name="Cochrane G."/>
            <person name="Meng A."/>
            <person name="Brown T."/>
            <person name="Cohen L."/>
        </authorList>
    </citation>
    <scope>NUCLEOTIDE SEQUENCE</scope>
</reference>
<sequence length="491" mass="55414">MKPQVEHFDSKPQEGLLGELDEIVFEEAEPFNSSKVQSSQIMTPSFPSLNLEETKKESQPNQFQIPQLKFGISLPSKPTQNSTKKDQKPSPSKDPPKVSLLGFNFKFGGPKPQPKQPQVEVDEFEEDGMGEVYEYAMYSANVNDKESSESSSEEFDLESNQQIQIKPSKPREVPKESPKEAPKESKKIDLKTRGIKAQAKLQQLEMKAEPPKAPEEQEEPKENSEEEAPKDEFIEVEIKPAQELSRKSSSEESQHKITNVEEIKESIEPTAFYSNNFTIQQAIEEVQASPVTVKLPPTSKSKFSFSKLFKCFRSSPSALKDPEKITQVEKILSFSKEPMDPTKFTHMSIMLTAWNLLKGTDCSIYGEHWKELGFLSDYPGDELRNSGMMGAVSVLFLSTKNPQVPEKFGFLVISMTELALELLEKNYLNNLIKKHPEVVKLFLEFVTGLVASFQVYKAKLTDFNAVKKQLESLAKSKPAEVLRASEKLCVN</sequence>
<name>A0A7S3MTS8_9CILI</name>
<organism evidence="3">
    <name type="scientific">Fabrea salina</name>
    <dbReference type="NCBI Taxonomy" id="342563"/>
    <lineage>
        <taxon>Eukaryota</taxon>
        <taxon>Sar</taxon>
        <taxon>Alveolata</taxon>
        <taxon>Ciliophora</taxon>
        <taxon>Postciliodesmatophora</taxon>
        <taxon>Heterotrichea</taxon>
        <taxon>Heterotrichida</taxon>
        <taxon>Fabreidae</taxon>
        <taxon>Fabrea</taxon>
    </lineage>
</organism>
<evidence type="ECO:0000259" key="2">
    <source>
        <dbReference type="PROSITE" id="PS51335"/>
    </source>
</evidence>